<keyword evidence="6" id="KW-0443">Lipid metabolism</keyword>
<evidence type="ECO:0000313" key="11">
    <source>
        <dbReference type="EMBL" id="CAG7823408.1"/>
    </source>
</evidence>
<keyword evidence="12" id="KW-1185">Reference proteome</keyword>
<dbReference type="FunFam" id="3.30.559.10:FF:000002">
    <property type="entry name" value="carnitine O-palmitoyltransferase 1, liver isoform"/>
    <property type="match status" value="1"/>
</dbReference>
<feature type="non-terminal residue" evidence="11">
    <location>
        <position position="1"/>
    </location>
</feature>
<dbReference type="GO" id="GO:0009437">
    <property type="term" value="P:carnitine metabolic process"/>
    <property type="evidence" value="ECO:0007669"/>
    <property type="project" value="TreeGrafter"/>
</dbReference>
<dbReference type="GO" id="GO:0006631">
    <property type="term" value="P:fatty acid metabolic process"/>
    <property type="evidence" value="ECO:0007669"/>
    <property type="project" value="UniProtKB-KW"/>
</dbReference>
<dbReference type="GO" id="GO:0004095">
    <property type="term" value="F:carnitine O-palmitoyltransferase activity"/>
    <property type="evidence" value="ECO:0007669"/>
    <property type="project" value="TreeGrafter"/>
</dbReference>
<keyword evidence="4" id="KW-0276">Fatty acid metabolism</keyword>
<evidence type="ECO:0000256" key="2">
    <source>
        <dbReference type="ARBA" id="ARBA00022679"/>
    </source>
</evidence>
<evidence type="ECO:0000256" key="6">
    <source>
        <dbReference type="ARBA" id="ARBA00023098"/>
    </source>
</evidence>
<dbReference type="EMBL" id="CAJVCH010529405">
    <property type="protein sequence ID" value="CAG7823408.1"/>
    <property type="molecule type" value="Genomic_DNA"/>
</dbReference>
<evidence type="ECO:0000256" key="4">
    <source>
        <dbReference type="ARBA" id="ARBA00022832"/>
    </source>
</evidence>
<feature type="active site" description="Proton acceptor" evidence="9">
    <location>
        <position position="451"/>
    </location>
</feature>
<evidence type="ECO:0000256" key="8">
    <source>
        <dbReference type="ARBA" id="ARBA00023315"/>
    </source>
</evidence>
<comment type="caution">
    <text evidence="11">The sequence shown here is derived from an EMBL/GenBank/DDBJ whole genome shotgun (WGS) entry which is preliminary data.</text>
</comment>
<evidence type="ECO:0000259" key="10">
    <source>
        <dbReference type="Pfam" id="PF00755"/>
    </source>
</evidence>
<protein>
    <recommendedName>
        <fullName evidence="10">Choline/carnitine acyltransferase domain-containing protein</fullName>
    </recommendedName>
</protein>
<gene>
    <name evidence="11" type="ORF">AFUS01_LOCUS33627</name>
</gene>
<accession>A0A8J2PHI6</accession>
<evidence type="ECO:0000256" key="7">
    <source>
        <dbReference type="ARBA" id="ARBA00023136"/>
    </source>
</evidence>
<evidence type="ECO:0000256" key="5">
    <source>
        <dbReference type="ARBA" id="ARBA00022989"/>
    </source>
</evidence>
<dbReference type="PANTHER" id="PTHR22589:SF112">
    <property type="entry name" value="CHOLINE_CARNITINE ACYLTRANSFERASE DOMAIN-CONTAINING PROTEIN"/>
    <property type="match status" value="1"/>
</dbReference>
<feature type="domain" description="Choline/carnitine acyltransferase" evidence="10">
    <location>
        <begin position="152"/>
        <end position="739"/>
    </location>
</feature>
<keyword evidence="3" id="KW-0812">Transmembrane</keyword>
<dbReference type="OrthoDB" id="240216at2759"/>
<dbReference type="InterPro" id="IPR039551">
    <property type="entry name" value="Cho/carn_acyl_trans"/>
</dbReference>
<reference evidence="11" key="1">
    <citation type="submission" date="2021-06" db="EMBL/GenBank/DDBJ databases">
        <authorList>
            <person name="Hodson N. C."/>
            <person name="Mongue J. A."/>
            <person name="Jaron S. K."/>
        </authorList>
    </citation>
    <scope>NUCLEOTIDE SEQUENCE</scope>
</reference>
<evidence type="ECO:0000313" key="12">
    <source>
        <dbReference type="Proteomes" id="UP000708208"/>
    </source>
</evidence>
<evidence type="ECO:0000256" key="9">
    <source>
        <dbReference type="PIRSR" id="PIRSR600542-1"/>
    </source>
</evidence>
<dbReference type="AlphaFoldDB" id="A0A8J2PHI6"/>
<dbReference type="GO" id="GO:0016020">
    <property type="term" value="C:membrane"/>
    <property type="evidence" value="ECO:0007669"/>
    <property type="project" value="UniProtKB-SubCell"/>
</dbReference>
<dbReference type="Proteomes" id="UP000708208">
    <property type="component" value="Unassembled WGS sequence"/>
</dbReference>
<dbReference type="Pfam" id="PF00755">
    <property type="entry name" value="Carn_acyltransf"/>
    <property type="match status" value="1"/>
</dbReference>
<evidence type="ECO:0000256" key="3">
    <source>
        <dbReference type="ARBA" id="ARBA00022692"/>
    </source>
</evidence>
<dbReference type="InterPro" id="IPR000542">
    <property type="entry name" value="Carn_acyl_trans"/>
</dbReference>
<organism evidence="11 12">
    <name type="scientific">Allacma fusca</name>
    <dbReference type="NCBI Taxonomy" id="39272"/>
    <lineage>
        <taxon>Eukaryota</taxon>
        <taxon>Metazoa</taxon>
        <taxon>Ecdysozoa</taxon>
        <taxon>Arthropoda</taxon>
        <taxon>Hexapoda</taxon>
        <taxon>Collembola</taxon>
        <taxon>Symphypleona</taxon>
        <taxon>Sminthuridae</taxon>
        <taxon>Allacma</taxon>
    </lineage>
</organism>
<keyword evidence="8" id="KW-0012">Acyltransferase</keyword>
<comment type="subcellular location">
    <subcellularLocation>
        <location evidence="1">Membrane</location>
        <topology evidence="1">Multi-pass membrane protein</topology>
    </subcellularLocation>
</comment>
<keyword evidence="7" id="KW-0472">Membrane</keyword>
<keyword evidence="2" id="KW-0808">Transferase</keyword>
<dbReference type="GO" id="GO:0005739">
    <property type="term" value="C:mitochondrion"/>
    <property type="evidence" value="ECO:0007669"/>
    <property type="project" value="TreeGrafter"/>
</dbReference>
<keyword evidence="5" id="KW-1133">Transmembrane helix</keyword>
<evidence type="ECO:0000256" key="1">
    <source>
        <dbReference type="ARBA" id="ARBA00004141"/>
    </source>
</evidence>
<dbReference type="PANTHER" id="PTHR22589">
    <property type="entry name" value="CARNITINE O-ACYLTRANSFERASE"/>
    <property type="match status" value="1"/>
</dbReference>
<name>A0A8J2PHI6_9HEXA</name>
<dbReference type="PROSITE" id="PS00439">
    <property type="entry name" value="ACYLTRANSF_C_1"/>
    <property type="match status" value="1"/>
</dbReference>
<sequence>IVLVEPGLTGDHFLKENLFTCMNSFRNGTWPTSTNNLIAVFILTLSLMLGEPEATKSFNQFLWRTADAIFDPEGAPRWLRATIVAWVIGILSFSILMKVRQYTLRILLAYRGWLYEPIKSQSVKTTLWAILVKMVSGYQPSLYSCQRSLPRLPVPNLHSTLEKLLESLQPLCSKEELVELKKEAEEFENGVGTKLQRILILKSWWAPNYVTDWWEKYVYLMTRTPLAINSNYYGLDHSYWSPTKSQTVRAATTIYHIMNFKRLIDREELPPLVLRNTIPICMAQYERLFSSIRIPGVDIDRLRHYDSKVSRHIVVQAKGFYYVMDVYDSKNQILSPLAFKAQFDWILQDAEVQLEADQVPETARSISALTALPRTEWANLRKEYFRNGVNREAMKAIQESILVVALSDQEPSSLTEKGKYLLHADGKSLWFDKCVNVVFFKNGHCGLNVEHTMADAPAMGHCWEYAMTKDILERHYTDDGDCMPLPKSFRQGKFKRPSRMAWEINANLGVHIEKAVQFAQKNNSDLDLVISDHSKWGKGFIKLCKISPDAFVQAALQLAYYRDAGTFAQTYEASMTRLYSCGRTETVRSCTTETADFVKSMTEDNHTTEDKIALLKKAADKHQQLYRDSMNGGGIDRHLFALFVCCKGLGLNSPFLEKVLLRPWTLSTSQQPQQQLQHVPDINLPMFQDKVSPGGGFGPVSDDGYGVSYMLPSDHKIFFHVTSKHSSSKTSSTRFANHIFQALEDMKKLYESKLAEKSKSE</sequence>
<proteinExistence type="predicted"/>